<protein>
    <submittedName>
        <fullName evidence="2">Uncharacterized protein</fullName>
    </submittedName>
</protein>
<evidence type="ECO:0000256" key="1">
    <source>
        <dbReference type="SAM" id="Phobius"/>
    </source>
</evidence>
<dbReference type="EMBL" id="JACXAF010000003">
    <property type="protein sequence ID" value="MBD1388529.1"/>
    <property type="molecule type" value="Genomic_DNA"/>
</dbReference>
<dbReference type="AlphaFoldDB" id="A0A8J6UDU2"/>
<evidence type="ECO:0000313" key="2">
    <source>
        <dbReference type="EMBL" id="MBD1388529.1"/>
    </source>
</evidence>
<gene>
    <name evidence="2" type="ORF">IC617_03730</name>
</gene>
<reference evidence="2" key="1">
    <citation type="submission" date="2020-09" db="EMBL/GenBank/DDBJ databases">
        <title>A novel bacterium of genus Neiella, isolated from South China Sea.</title>
        <authorList>
            <person name="Huang H."/>
            <person name="Mo K."/>
            <person name="Hu Y."/>
        </authorList>
    </citation>
    <scope>NUCLEOTIDE SEQUENCE</scope>
    <source>
        <strain evidence="2">HB171785</strain>
    </source>
</reference>
<keyword evidence="1" id="KW-0472">Membrane</keyword>
<feature type="transmembrane region" description="Helical" evidence="1">
    <location>
        <begin position="86"/>
        <end position="106"/>
    </location>
</feature>
<keyword evidence="3" id="KW-1185">Reference proteome</keyword>
<feature type="transmembrane region" description="Helical" evidence="1">
    <location>
        <begin position="194"/>
        <end position="213"/>
    </location>
</feature>
<feature type="transmembrane region" description="Helical" evidence="1">
    <location>
        <begin position="129"/>
        <end position="146"/>
    </location>
</feature>
<feature type="transmembrane region" description="Helical" evidence="1">
    <location>
        <begin position="51"/>
        <end position="74"/>
    </location>
</feature>
<proteinExistence type="predicted"/>
<keyword evidence="1" id="KW-0812">Transmembrane</keyword>
<comment type="caution">
    <text evidence="2">The sequence shown here is derived from an EMBL/GenBank/DDBJ whole genome shotgun (WGS) entry which is preliminary data.</text>
</comment>
<organism evidence="2 3">
    <name type="scientific">Neiella litorisoli</name>
    <dbReference type="NCBI Taxonomy" id="2771431"/>
    <lineage>
        <taxon>Bacteria</taxon>
        <taxon>Pseudomonadati</taxon>
        <taxon>Pseudomonadota</taxon>
        <taxon>Gammaproteobacteria</taxon>
        <taxon>Alteromonadales</taxon>
        <taxon>Echinimonadaceae</taxon>
        <taxon>Neiella</taxon>
    </lineage>
</organism>
<evidence type="ECO:0000313" key="3">
    <source>
        <dbReference type="Proteomes" id="UP000638014"/>
    </source>
</evidence>
<feature type="transmembrane region" description="Helical" evidence="1">
    <location>
        <begin position="167"/>
        <end position="188"/>
    </location>
</feature>
<name>A0A8J6UDU2_9GAMM</name>
<keyword evidence="1" id="KW-1133">Transmembrane helix</keyword>
<feature type="transmembrane region" description="Helical" evidence="1">
    <location>
        <begin position="20"/>
        <end position="45"/>
    </location>
</feature>
<accession>A0A8J6UDU2</accession>
<dbReference type="Proteomes" id="UP000638014">
    <property type="component" value="Unassembled WGS sequence"/>
</dbReference>
<sequence>MLFSMIKAAFLQNLKPAIALQSFAVAIVLCYYLVPATLPAFMFFADLKAQYGIHYAMVSTAIFGGLLPFTYLFFSGKIERQPIAQLLFYLVIWAWLGACVDTLYRFQGELFGHGTDIGTLAKKVAVDQFIYSAFYAAPFVALMFLWKEQGFSYKRWRGALNKQIFTLNIPANIASNWLVWIPAVTAIYSMPPALQIPLFNVVLCFYVLLLAVLNKEKSA</sequence>